<dbReference type="RefSeq" id="WP_110827654.1">
    <property type="nucleotide sequence ID" value="NZ_QKLU01000002.1"/>
</dbReference>
<name>A0A318UG89_9SPHI</name>
<accession>A0A318UG89</accession>
<comment type="caution">
    <text evidence="1">The sequence shown here is derived from an EMBL/GenBank/DDBJ whole genome shotgun (WGS) entry which is preliminary data.</text>
</comment>
<dbReference type="EMBL" id="QKLU01000002">
    <property type="protein sequence ID" value="PYF75474.1"/>
    <property type="molecule type" value="Genomic_DNA"/>
</dbReference>
<dbReference type="OrthoDB" id="758931at2"/>
<reference evidence="1 2" key="1">
    <citation type="submission" date="2018-06" db="EMBL/GenBank/DDBJ databases">
        <title>Genomic Encyclopedia of Archaeal and Bacterial Type Strains, Phase II (KMG-II): from individual species to whole genera.</title>
        <authorList>
            <person name="Goeker M."/>
        </authorList>
    </citation>
    <scope>NUCLEOTIDE SEQUENCE [LARGE SCALE GENOMIC DNA]</scope>
    <source>
        <strain evidence="1 2">DSM 27372</strain>
    </source>
</reference>
<evidence type="ECO:0000313" key="1">
    <source>
        <dbReference type="EMBL" id="PYF75474.1"/>
    </source>
</evidence>
<gene>
    <name evidence="1" type="ORF">B0O44_10223</name>
</gene>
<evidence type="ECO:0000313" key="2">
    <source>
        <dbReference type="Proteomes" id="UP000248198"/>
    </source>
</evidence>
<protein>
    <submittedName>
        <fullName evidence="1">Uncharacterized protein</fullName>
    </submittedName>
</protein>
<sequence>MKKAILIVALALMNFSCKNTKPAGFDLANINGQVSITQVMEQTGLKLENGKSGAMTLSGYKIFESSDPKILKFGDAELAGKGTDSVNKVLIHYSVKDNTIHLVELRLFSETQVKLLTAAMDQKLGKAPYPQDAYTTVFNKNIRYFERTWLDVEHSMAYFLTVSLNPQDKEEARLAMVNYTDKPMAQLTSLKNYTPDVGFMIEKVTAAMKQKANK</sequence>
<organism evidence="1 2">
    <name type="scientific">Pedobacter nutrimenti</name>
    <dbReference type="NCBI Taxonomy" id="1241337"/>
    <lineage>
        <taxon>Bacteria</taxon>
        <taxon>Pseudomonadati</taxon>
        <taxon>Bacteroidota</taxon>
        <taxon>Sphingobacteriia</taxon>
        <taxon>Sphingobacteriales</taxon>
        <taxon>Sphingobacteriaceae</taxon>
        <taxon>Pedobacter</taxon>
    </lineage>
</organism>
<keyword evidence="2" id="KW-1185">Reference proteome</keyword>
<dbReference type="Proteomes" id="UP000248198">
    <property type="component" value="Unassembled WGS sequence"/>
</dbReference>
<dbReference type="AlphaFoldDB" id="A0A318UG89"/>
<proteinExistence type="predicted"/>